<dbReference type="InterPro" id="IPR013221">
    <property type="entry name" value="Mur_ligase_cen"/>
</dbReference>
<evidence type="ECO:0000313" key="8">
    <source>
        <dbReference type="Proteomes" id="UP000006437"/>
    </source>
</evidence>
<keyword evidence="4" id="KW-1133">Transmembrane helix</keyword>
<keyword evidence="4" id="KW-0812">Transmembrane</keyword>
<name>G9WXJ1_9FIRM</name>
<evidence type="ECO:0000256" key="3">
    <source>
        <dbReference type="ARBA" id="ARBA00022840"/>
    </source>
</evidence>
<feature type="domain" description="Mur ligase central" evidence="6">
    <location>
        <begin position="178"/>
        <end position="364"/>
    </location>
</feature>
<dbReference type="InterPro" id="IPR036565">
    <property type="entry name" value="Mur-like_cat_sf"/>
</dbReference>
<dbReference type="BioCyc" id="EBAC796937-HMP:GMGH-80-MONOMER"/>
<gene>
    <name evidence="7" type="ORF">HMPREF9629_00080</name>
</gene>
<dbReference type="SUPFAM" id="SSF53244">
    <property type="entry name" value="MurD-like peptide ligases, peptide-binding domain"/>
    <property type="match status" value="1"/>
</dbReference>
<keyword evidence="3" id="KW-0067">ATP-binding</keyword>
<evidence type="ECO:0000313" key="7">
    <source>
        <dbReference type="EMBL" id="EHL16838.1"/>
    </source>
</evidence>
<evidence type="ECO:0000256" key="2">
    <source>
        <dbReference type="ARBA" id="ARBA00022741"/>
    </source>
</evidence>
<keyword evidence="1" id="KW-0436">Ligase</keyword>
<keyword evidence="2" id="KW-0547">Nucleotide-binding</keyword>
<dbReference type="SUPFAM" id="SSF53623">
    <property type="entry name" value="MurD-like peptide ligases, catalytic domain"/>
    <property type="match status" value="1"/>
</dbReference>
<proteinExistence type="predicted"/>
<dbReference type="PANTHER" id="PTHR43024">
    <property type="entry name" value="UDP-N-ACETYLMURAMOYL-TRIPEPTIDE--D-ALANYL-D-ALANINE LIGASE"/>
    <property type="match status" value="1"/>
</dbReference>
<evidence type="ECO:0000259" key="6">
    <source>
        <dbReference type="Pfam" id="PF08245"/>
    </source>
</evidence>
<evidence type="ECO:0008006" key="9">
    <source>
        <dbReference type="Google" id="ProtNLM"/>
    </source>
</evidence>
<dbReference type="Pfam" id="PF02875">
    <property type="entry name" value="Mur_ligase_C"/>
    <property type="match status" value="1"/>
</dbReference>
<sequence>MIYIFIISNISAFISLLIYHTHIFQLNSYNEIEENNWLRENYYPILGRNLGLIISALFIFIFSFKFQVAGLIIATILNILTAILNREKNSKIPLKYTNRVKRMLFTVCIMYIIMLLFLIIGHNFLYFAVLEVICMITPYMLLLSNTINKPIEKHINDGFINDAKRKINSMNNLTVIGVTGSYGKTSVKHILGKLLSKDYNVLITPGNYNTTLGVVITIREHLSPIHDIFVCEMGAKSLGEIKEICDIVNPRYGIITSIGMQHLETFLSLDNIITTKFELAEALPDSGTVFLNYDNEYIVNHQINKNTISYAVDNQNSNFVPYDLQVDENGSSFKLNIDNTPALFKTKVIVKHNVLNITGCIAVAHELGVDTSTLIQRVAQLEQVEHRQQIIKKDFGLIIDDAYNSNPSGAKSALDTLSMFDMTKIVVTPGMIELGDKQYELNKEFGKQIADVADYIILVGKKQTLPIQDGIKEKNYDEKNLFIEESMQKALSLAYTLKTDRQKAILIENDLPDNY</sequence>
<dbReference type="Pfam" id="PF08245">
    <property type="entry name" value="Mur_ligase_M"/>
    <property type="match status" value="1"/>
</dbReference>
<dbReference type="InterPro" id="IPR051046">
    <property type="entry name" value="MurCDEF_CellWall_CoF430Synth"/>
</dbReference>
<dbReference type="Gene3D" id="3.90.190.20">
    <property type="entry name" value="Mur ligase, C-terminal domain"/>
    <property type="match status" value="1"/>
</dbReference>
<dbReference type="HOGENOM" id="CLU_035297_0_0_9"/>
<protein>
    <recommendedName>
        <fullName evidence="9">UDP-N-acetylmuramoyl-tripeptide--D-alanyl-D-alanine ligase</fullName>
    </recommendedName>
</protein>
<comment type="caution">
    <text evidence="7">The sequence shown here is derived from an EMBL/GenBank/DDBJ whole genome shotgun (WGS) entry which is preliminary data.</text>
</comment>
<dbReference type="PANTHER" id="PTHR43024:SF1">
    <property type="entry name" value="UDP-N-ACETYLMURAMOYL-TRIPEPTIDE--D-ALANYL-D-ALANINE LIGASE"/>
    <property type="match status" value="1"/>
</dbReference>
<dbReference type="InterPro" id="IPR004101">
    <property type="entry name" value="Mur_ligase_C"/>
</dbReference>
<dbReference type="AlphaFoldDB" id="G9WXJ1"/>
<dbReference type="PATRIC" id="fig|796937.3.peg.82"/>
<dbReference type="GO" id="GO:0016881">
    <property type="term" value="F:acid-amino acid ligase activity"/>
    <property type="evidence" value="ECO:0007669"/>
    <property type="project" value="InterPro"/>
</dbReference>
<dbReference type="InterPro" id="IPR036615">
    <property type="entry name" value="Mur_ligase_C_dom_sf"/>
</dbReference>
<feature type="domain" description="Mur ligase C-terminal" evidence="5">
    <location>
        <begin position="386"/>
        <end position="507"/>
    </location>
</feature>
<reference evidence="7 8" key="1">
    <citation type="submission" date="2011-08" db="EMBL/GenBank/DDBJ databases">
        <title>The Genome Sequence of Eubacteriaceae bacterium ACC19a.</title>
        <authorList>
            <consortium name="The Broad Institute Genome Sequencing Platform"/>
            <person name="Earl A."/>
            <person name="Ward D."/>
            <person name="Feldgarden M."/>
            <person name="Gevers D."/>
            <person name="Sizova M."/>
            <person name="Hazen A."/>
            <person name="Epstein S."/>
            <person name="Young S.K."/>
            <person name="Zeng Q."/>
            <person name="Gargeya S."/>
            <person name="Fitzgerald M."/>
            <person name="Haas B."/>
            <person name="Abouelleil A."/>
            <person name="Alvarado L."/>
            <person name="Arachchi H.M."/>
            <person name="Berlin A."/>
            <person name="Brown A."/>
            <person name="Chapman S.B."/>
            <person name="Chen Z."/>
            <person name="Dunbar C."/>
            <person name="Freedman E."/>
            <person name="Gearin G."/>
            <person name="Gellesch M."/>
            <person name="Goldberg J."/>
            <person name="Griggs A."/>
            <person name="Gujja S."/>
            <person name="Heiman D."/>
            <person name="Howarth C."/>
            <person name="Larson L."/>
            <person name="Lui A."/>
            <person name="MacDonald P.J.P."/>
            <person name="Montmayeur A."/>
            <person name="Murphy C."/>
            <person name="Neiman D."/>
            <person name="Pearson M."/>
            <person name="Priest M."/>
            <person name="Roberts A."/>
            <person name="Saif S."/>
            <person name="Shea T."/>
            <person name="Shenoy N."/>
            <person name="Sisk P."/>
            <person name="Stolte C."/>
            <person name="Sykes S."/>
            <person name="Wortman J."/>
            <person name="Nusbaum C."/>
            <person name="Birren B."/>
        </authorList>
    </citation>
    <scope>NUCLEOTIDE SEQUENCE [LARGE SCALE GENOMIC DNA]</scope>
    <source>
        <strain evidence="7 8">ACC19a</strain>
    </source>
</reference>
<evidence type="ECO:0000256" key="1">
    <source>
        <dbReference type="ARBA" id="ARBA00022598"/>
    </source>
</evidence>
<organism evidence="7 8">
    <name type="scientific">Peptoanaerobacter stomatis</name>
    <dbReference type="NCBI Taxonomy" id="796937"/>
    <lineage>
        <taxon>Bacteria</taxon>
        <taxon>Bacillati</taxon>
        <taxon>Bacillota</taxon>
        <taxon>Clostridia</taxon>
        <taxon>Peptostreptococcales</taxon>
        <taxon>Filifactoraceae</taxon>
        <taxon>Peptoanaerobacter</taxon>
    </lineage>
</organism>
<accession>G9WXJ1</accession>
<dbReference type="RefSeq" id="WP_009524317.1">
    <property type="nucleotide sequence ID" value="NZ_JH414546.1"/>
</dbReference>
<dbReference type="Gene3D" id="3.40.1190.10">
    <property type="entry name" value="Mur-like, catalytic domain"/>
    <property type="match status" value="1"/>
</dbReference>
<feature type="transmembrane region" description="Helical" evidence="4">
    <location>
        <begin position="6"/>
        <end position="24"/>
    </location>
</feature>
<evidence type="ECO:0000256" key="4">
    <source>
        <dbReference type="SAM" id="Phobius"/>
    </source>
</evidence>
<feature type="transmembrane region" description="Helical" evidence="4">
    <location>
        <begin position="45"/>
        <end position="62"/>
    </location>
</feature>
<dbReference type="Proteomes" id="UP000006437">
    <property type="component" value="Unassembled WGS sequence"/>
</dbReference>
<dbReference type="EMBL" id="AFZE01000001">
    <property type="protein sequence ID" value="EHL16838.1"/>
    <property type="molecule type" value="Genomic_DNA"/>
</dbReference>
<dbReference type="GO" id="GO:0005524">
    <property type="term" value="F:ATP binding"/>
    <property type="evidence" value="ECO:0007669"/>
    <property type="project" value="UniProtKB-KW"/>
</dbReference>
<evidence type="ECO:0000259" key="5">
    <source>
        <dbReference type="Pfam" id="PF02875"/>
    </source>
</evidence>
<keyword evidence="4" id="KW-0472">Membrane</keyword>
<feature type="transmembrane region" description="Helical" evidence="4">
    <location>
        <begin position="104"/>
        <end position="120"/>
    </location>
</feature>